<keyword evidence="1" id="KW-0378">Hydrolase</keyword>
<dbReference type="SUPFAM" id="SSF53187">
    <property type="entry name" value="Zn-dependent exopeptidases"/>
    <property type="match status" value="1"/>
</dbReference>
<dbReference type="RefSeq" id="WP_073587434.1">
    <property type="nucleotide sequence ID" value="NZ_FRFD01000003.1"/>
</dbReference>
<protein>
    <submittedName>
        <fullName evidence="4">N-acetylmuramoyl-L-alanine amidase</fullName>
    </submittedName>
</protein>
<evidence type="ECO:0000256" key="2">
    <source>
        <dbReference type="SAM" id="MobiDB-lite"/>
    </source>
</evidence>
<dbReference type="CDD" id="cd02696">
    <property type="entry name" value="MurNAc-LAA"/>
    <property type="match status" value="1"/>
</dbReference>
<feature type="domain" description="SPOR" evidence="3">
    <location>
        <begin position="208"/>
        <end position="282"/>
    </location>
</feature>
<evidence type="ECO:0000256" key="1">
    <source>
        <dbReference type="ARBA" id="ARBA00022801"/>
    </source>
</evidence>
<dbReference type="Gene3D" id="3.30.70.1070">
    <property type="entry name" value="Sporulation related repeat"/>
    <property type="match status" value="1"/>
</dbReference>
<accession>A0A1M7Y011</accession>
<dbReference type="GO" id="GO:0042834">
    <property type="term" value="F:peptidoglycan binding"/>
    <property type="evidence" value="ECO:0007669"/>
    <property type="project" value="InterPro"/>
</dbReference>
<dbReference type="PANTHER" id="PTHR30404:SF0">
    <property type="entry name" value="N-ACETYLMURAMOYL-L-ALANINE AMIDASE AMIC"/>
    <property type="match status" value="1"/>
</dbReference>
<dbReference type="InterPro" id="IPR007730">
    <property type="entry name" value="SPOR-like_dom"/>
</dbReference>
<dbReference type="EMBL" id="FRFD01000003">
    <property type="protein sequence ID" value="SHO44899.1"/>
    <property type="molecule type" value="Genomic_DNA"/>
</dbReference>
<dbReference type="AlphaFoldDB" id="A0A1M7Y011"/>
<proteinExistence type="predicted"/>
<dbReference type="GO" id="GO:0008745">
    <property type="term" value="F:N-acetylmuramoyl-L-alanine amidase activity"/>
    <property type="evidence" value="ECO:0007669"/>
    <property type="project" value="InterPro"/>
</dbReference>
<keyword evidence="5" id="KW-1185">Reference proteome</keyword>
<gene>
    <name evidence="4" type="ORF">SAMN02745217_00761</name>
</gene>
<dbReference type="Gene3D" id="3.40.630.40">
    <property type="entry name" value="Zn-dependent exopeptidases"/>
    <property type="match status" value="1"/>
</dbReference>
<dbReference type="PANTHER" id="PTHR30404">
    <property type="entry name" value="N-ACETYLMURAMOYL-L-ALANINE AMIDASE"/>
    <property type="match status" value="1"/>
</dbReference>
<dbReference type="SMART" id="SM00646">
    <property type="entry name" value="Ami_3"/>
    <property type="match status" value="1"/>
</dbReference>
<name>A0A1M7Y011_9FIRM</name>
<reference evidence="4 5" key="1">
    <citation type="submission" date="2016-12" db="EMBL/GenBank/DDBJ databases">
        <authorList>
            <person name="Song W.-J."/>
            <person name="Kurnit D.M."/>
        </authorList>
    </citation>
    <scope>NUCLEOTIDE SEQUENCE [LARGE SCALE GENOMIC DNA]</scope>
    <source>
        <strain evidence="4 5">DSM 12503</strain>
    </source>
</reference>
<dbReference type="InterPro" id="IPR036680">
    <property type="entry name" value="SPOR-like_sf"/>
</dbReference>
<dbReference type="Pfam" id="PF01520">
    <property type="entry name" value="Amidase_3"/>
    <property type="match status" value="1"/>
</dbReference>
<sequence length="285" mass="31674">MAYTIILDPGHGGYDNGAVYFGRMEKYDNLDLALAVGEILDSNGIKVLFTRTEDIYVSPLERAYMANTVPADYLVSLHRNSSPTPNTYSGVQTLVYSMDDPSAVLAENIDRELAEVGFTNLGTEVRTDLAILRRTDMPAVLAEVGFINTEGDNTLFDERFDDVAYAIATAIMDTLGAPETNDGEETNTGTYTHESSEIDTEYQENENNSEQPVYHIQLGLFRDRNNAMSLMNNLNQAGYNVDVMRQGDLYAVITGDFYSLDEATEAENMLRQQGYSTLIIRSGNR</sequence>
<dbReference type="GO" id="GO:0009253">
    <property type="term" value="P:peptidoglycan catabolic process"/>
    <property type="evidence" value="ECO:0007669"/>
    <property type="project" value="InterPro"/>
</dbReference>
<dbReference type="PROSITE" id="PS51724">
    <property type="entry name" value="SPOR"/>
    <property type="match status" value="1"/>
</dbReference>
<dbReference type="STRING" id="1121345.SAMN02745217_00761"/>
<evidence type="ECO:0000313" key="5">
    <source>
        <dbReference type="Proteomes" id="UP000184612"/>
    </source>
</evidence>
<dbReference type="GO" id="GO:0030288">
    <property type="term" value="C:outer membrane-bounded periplasmic space"/>
    <property type="evidence" value="ECO:0007669"/>
    <property type="project" value="TreeGrafter"/>
</dbReference>
<dbReference type="OrthoDB" id="9772024at2"/>
<evidence type="ECO:0000259" key="3">
    <source>
        <dbReference type="PROSITE" id="PS51724"/>
    </source>
</evidence>
<feature type="region of interest" description="Disordered" evidence="2">
    <location>
        <begin position="176"/>
        <end position="208"/>
    </location>
</feature>
<organism evidence="4 5">
    <name type="scientific">Anaerocolumna xylanovorans DSM 12503</name>
    <dbReference type="NCBI Taxonomy" id="1121345"/>
    <lineage>
        <taxon>Bacteria</taxon>
        <taxon>Bacillati</taxon>
        <taxon>Bacillota</taxon>
        <taxon>Clostridia</taxon>
        <taxon>Lachnospirales</taxon>
        <taxon>Lachnospiraceae</taxon>
        <taxon>Anaerocolumna</taxon>
    </lineage>
</organism>
<dbReference type="InterPro" id="IPR050695">
    <property type="entry name" value="N-acetylmuramoyl_amidase_3"/>
</dbReference>
<dbReference type="Proteomes" id="UP000184612">
    <property type="component" value="Unassembled WGS sequence"/>
</dbReference>
<dbReference type="InterPro" id="IPR002508">
    <property type="entry name" value="MurNAc-LAA_cat"/>
</dbReference>
<dbReference type="SUPFAM" id="SSF110997">
    <property type="entry name" value="Sporulation related repeat"/>
    <property type="match status" value="1"/>
</dbReference>
<evidence type="ECO:0000313" key="4">
    <source>
        <dbReference type="EMBL" id="SHO44899.1"/>
    </source>
</evidence>
<dbReference type="Pfam" id="PF05036">
    <property type="entry name" value="SPOR"/>
    <property type="match status" value="1"/>
</dbReference>